<dbReference type="GO" id="GO:0043023">
    <property type="term" value="F:ribosomal large subunit binding"/>
    <property type="evidence" value="ECO:0007669"/>
    <property type="project" value="InterPro"/>
</dbReference>
<dbReference type="InterPro" id="IPR039768">
    <property type="entry name" value="Nmd3"/>
</dbReference>
<reference evidence="2 3" key="1">
    <citation type="journal article" date="2016" name="Sci. Rep.">
        <title>Metabolic traits of an uncultured archaeal lineage -MSBL1- from brine pools of the Red Sea.</title>
        <authorList>
            <person name="Mwirichia R."/>
            <person name="Alam I."/>
            <person name="Rashid M."/>
            <person name="Vinu M."/>
            <person name="Ba-Alawi W."/>
            <person name="Anthony Kamau A."/>
            <person name="Kamanda Ngugi D."/>
            <person name="Goker M."/>
            <person name="Klenk H.P."/>
            <person name="Bajic V."/>
            <person name="Stingl U."/>
        </authorList>
    </citation>
    <scope>NUCLEOTIDE SEQUENCE [LARGE SCALE GENOMIC DNA]</scope>
    <source>
        <strain evidence="2">SCGC-AAA261F17</strain>
    </source>
</reference>
<organism evidence="2 3">
    <name type="scientific">candidate division MSBL1 archaeon SCGC-AAA261F17</name>
    <dbReference type="NCBI Taxonomy" id="1698274"/>
    <lineage>
        <taxon>Archaea</taxon>
        <taxon>Methanobacteriati</taxon>
        <taxon>Methanobacteriota</taxon>
        <taxon>candidate division MSBL1</taxon>
    </lineage>
</organism>
<comment type="caution">
    <text evidence="2">The sequence shown here is derived from an EMBL/GenBank/DDBJ whole genome shotgun (WGS) entry which is preliminary data.</text>
</comment>
<dbReference type="AlphaFoldDB" id="A0A133V756"/>
<dbReference type="PANTHER" id="PTHR12746">
    <property type="entry name" value="NONSENSE-MEDIATED MRNA DECAY PROTEIN 3"/>
    <property type="match status" value="1"/>
</dbReference>
<proteinExistence type="predicted"/>
<gene>
    <name evidence="2" type="ORF">AKJ44_00935</name>
</gene>
<feature type="domain" description="Nmd3 N-terminal" evidence="1">
    <location>
        <begin position="5"/>
        <end position="258"/>
    </location>
</feature>
<evidence type="ECO:0000313" key="3">
    <source>
        <dbReference type="Proteomes" id="UP000070035"/>
    </source>
</evidence>
<protein>
    <recommendedName>
        <fullName evidence="1">Nmd3 N-terminal domain-containing protein</fullName>
    </recommendedName>
</protein>
<evidence type="ECO:0000313" key="2">
    <source>
        <dbReference type="EMBL" id="KXB02268.1"/>
    </source>
</evidence>
<evidence type="ECO:0000259" key="1">
    <source>
        <dbReference type="Pfam" id="PF04981"/>
    </source>
</evidence>
<dbReference type="PANTHER" id="PTHR12746:SF2">
    <property type="entry name" value="60S RIBOSOMAL EXPORT PROTEIN NMD3"/>
    <property type="match status" value="1"/>
</dbReference>
<sequence length="259" mass="29043">MQKFCYKCGALEEEKGPLIEGLCQDCFTSEHPLIKTPDQVELRVCGQCGAYFLNNKWHDPREKSELSLLRASEELVHSEIKVAQVQPTGVRYVNLEEASGIDVELESESVPQGIKVGIRARGKIHESQESSQTAEGVVRVKVETTTCDVCSRKSAGYYEAILQVRGEAPLSRKRLREVYQVLESTFLEEQSRNRGEFVSKIEEKHGGLDLYTSSTTLARRLAEALKEKYGAKTDESSKLIGQTSDGRKKYRVSIVARLP</sequence>
<dbReference type="GO" id="GO:0005737">
    <property type="term" value="C:cytoplasm"/>
    <property type="evidence" value="ECO:0007669"/>
    <property type="project" value="TreeGrafter"/>
</dbReference>
<dbReference type="Pfam" id="PF04981">
    <property type="entry name" value="NMD3"/>
    <property type="match status" value="1"/>
</dbReference>
<keyword evidence="3" id="KW-1185">Reference proteome</keyword>
<dbReference type="EMBL" id="LHXY01000007">
    <property type="protein sequence ID" value="KXB02268.1"/>
    <property type="molecule type" value="Genomic_DNA"/>
</dbReference>
<dbReference type="InterPro" id="IPR007064">
    <property type="entry name" value="Nmd3_N"/>
</dbReference>
<dbReference type="Proteomes" id="UP000070035">
    <property type="component" value="Unassembled WGS sequence"/>
</dbReference>
<accession>A0A133V756</accession>
<name>A0A133V756_9EURY</name>